<proteinExistence type="predicted"/>
<feature type="compositionally biased region" description="Basic and acidic residues" evidence="1">
    <location>
        <begin position="29"/>
        <end position="39"/>
    </location>
</feature>
<protein>
    <submittedName>
        <fullName evidence="2">Uncharacterized protein</fullName>
    </submittedName>
</protein>
<feature type="region of interest" description="Disordered" evidence="1">
    <location>
        <begin position="18"/>
        <end position="61"/>
    </location>
</feature>
<reference evidence="2 3" key="1">
    <citation type="journal article" date="2019" name="Commun. Biol.">
        <title>The bagworm genome reveals a unique fibroin gene that provides high tensile strength.</title>
        <authorList>
            <person name="Kono N."/>
            <person name="Nakamura H."/>
            <person name="Ohtoshi R."/>
            <person name="Tomita M."/>
            <person name="Numata K."/>
            <person name="Arakawa K."/>
        </authorList>
    </citation>
    <scope>NUCLEOTIDE SEQUENCE [LARGE SCALE GENOMIC DNA]</scope>
</reference>
<dbReference type="AlphaFoldDB" id="A0A4C1TR16"/>
<dbReference type="Proteomes" id="UP000299102">
    <property type="component" value="Unassembled WGS sequence"/>
</dbReference>
<accession>A0A4C1TR16</accession>
<comment type="caution">
    <text evidence="2">The sequence shown here is derived from an EMBL/GenBank/DDBJ whole genome shotgun (WGS) entry which is preliminary data.</text>
</comment>
<evidence type="ECO:0000313" key="2">
    <source>
        <dbReference type="EMBL" id="GBP16430.1"/>
    </source>
</evidence>
<dbReference type="EMBL" id="BGZK01000079">
    <property type="protein sequence ID" value="GBP16430.1"/>
    <property type="molecule type" value="Genomic_DNA"/>
</dbReference>
<evidence type="ECO:0000313" key="3">
    <source>
        <dbReference type="Proteomes" id="UP000299102"/>
    </source>
</evidence>
<sequence length="214" mass="24572">MLIVKPDNHTLSNLKLVPKSTEPFPRQPCRWDRSNDTGGRRVGRRGRRGRGGDRYPKNNQPARAADCESGFKLCSSINIDEFCSYMNVLASRVSRSAIASLTRSPRPHRPPGGARIELLFPRELLLSHVLKECSLTVWGRWFIEEWQLANRGKSAQLDVSSASTESELRPVAELVLKTARRAKSKAKQHHYREWNQNRNRKRNCGLNRRCDREN</sequence>
<evidence type="ECO:0000256" key="1">
    <source>
        <dbReference type="SAM" id="MobiDB-lite"/>
    </source>
</evidence>
<gene>
    <name evidence="2" type="ORF">EVAR_10010_1</name>
</gene>
<organism evidence="2 3">
    <name type="scientific">Eumeta variegata</name>
    <name type="common">Bagworm moth</name>
    <name type="synonym">Eumeta japonica</name>
    <dbReference type="NCBI Taxonomy" id="151549"/>
    <lineage>
        <taxon>Eukaryota</taxon>
        <taxon>Metazoa</taxon>
        <taxon>Ecdysozoa</taxon>
        <taxon>Arthropoda</taxon>
        <taxon>Hexapoda</taxon>
        <taxon>Insecta</taxon>
        <taxon>Pterygota</taxon>
        <taxon>Neoptera</taxon>
        <taxon>Endopterygota</taxon>
        <taxon>Lepidoptera</taxon>
        <taxon>Glossata</taxon>
        <taxon>Ditrysia</taxon>
        <taxon>Tineoidea</taxon>
        <taxon>Psychidae</taxon>
        <taxon>Oiketicinae</taxon>
        <taxon>Eumeta</taxon>
    </lineage>
</organism>
<name>A0A4C1TR16_EUMVA</name>
<keyword evidence="3" id="KW-1185">Reference proteome</keyword>